<dbReference type="OrthoDB" id="5294733at2"/>
<keyword evidence="4" id="KW-1185">Reference proteome</keyword>
<feature type="transmembrane region" description="Helical" evidence="2">
    <location>
        <begin position="390"/>
        <end position="408"/>
    </location>
</feature>
<evidence type="ECO:0000256" key="2">
    <source>
        <dbReference type="SAM" id="Phobius"/>
    </source>
</evidence>
<name>A0A437GX42_9SPHN</name>
<dbReference type="RefSeq" id="WP_127612912.1">
    <property type="nucleotide sequence ID" value="NZ_RXOL01000004.1"/>
</dbReference>
<dbReference type="AlphaFoldDB" id="A0A437GX42"/>
<feature type="compositionally biased region" description="Polar residues" evidence="1">
    <location>
        <begin position="477"/>
        <end position="487"/>
    </location>
</feature>
<dbReference type="NCBIfam" id="NF011307">
    <property type="entry name" value="PRK14716.1-5"/>
    <property type="match status" value="1"/>
</dbReference>
<dbReference type="InterPro" id="IPR029044">
    <property type="entry name" value="Nucleotide-diphossugar_trans"/>
</dbReference>
<keyword evidence="2" id="KW-0812">Transmembrane</keyword>
<feature type="transmembrane region" description="Helical" evidence="2">
    <location>
        <begin position="28"/>
        <end position="50"/>
    </location>
</feature>
<dbReference type="Proteomes" id="UP000283003">
    <property type="component" value="Unassembled WGS sequence"/>
</dbReference>
<accession>A0A437GX42</accession>
<feature type="region of interest" description="Disordered" evidence="1">
    <location>
        <begin position="467"/>
        <end position="487"/>
    </location>
</feature>
<comment type="caution">
    <text evidence="3">The sequence shown here is derived from an EMBL/GenBank/DDBJ whole genome shotgun (WGS) entry which is preliminary data.</text>
</comment>
<dbReference type="GO" id="GO:0016740">
    <property type="term" value="F:transferase activity"/>
    <property type="evidence" value="ECO:0007669"/>
    <property type="project" value="UniProtKB-KW"/>
</dbReference>
<keyword evidence="3" id="KW-0808">Transferase</keyword>
<proteinExistence type="predicted"/>
<keyword evidence="2" id="KW-1133">Transmembrane helix</keyword>
<feature type="transmembrane region" description="Helical" evidence="2">
    <location>
        <begin position="355"/>
        <end position="375"/>
    </location>
</feature>
<dbReference type="EMBL" id="RXOL01000004">
    <property type="protein sequence ID" value="RVQ66491.1"/>
    <property type="molecule type" value="Genomic_DNA"/>
</dbReference>
<dbReference type="Pfam" id="PF13641">
    <property type="entry name" value="Glyco_tranf_2_3"/>
    <property type="match status" value="1"/>
</dbReference>
<organism evidence="3 4">
    <name type="scientific">Croceicoccus ponticola</name>
    <dbReference type="NCBI Taxonomy" id="2217664"/>
    <lineage>
        <taxon>Bacteria</taxon>
        <taxon>Pseudomonadati</taxon>
        <taxon>Pseudomonadota</taxon>
        <taxon>Alphaproteobacteria</taxon>
        <taxon>Sphingomonadales</taxon>
        <taxon>Erythrobacteraceae</taxon>
        <taxon>Croceicoccus</taxon>
    </lineage>
</organism>
<evidence type="ECO:0000313" key="3">
    <source>
        <dbReference type="EMBL" id="RVQ66491.1"/>
    </source>
</evidence>
<gene>
    <name evidence="3" type="ORF">EKN06_10755</name>
</gene>
<keyword evidence="2" id="KW-0472">Membrane</keyword>
<sequence>MGVAAQGWLLELLTFVEAARLELLLFAGFWFLLGALDELAIDAAWFWLLLTGRARTETLDGPTPIDLGGRIALFVPAWNEARVIGPMIRHTLAVWPHRDLRVYAGCYVNDPDTRAAMLAAGGDDPRLRVVVNEVPGPTTKGQCLNRLYHAMREDEARDGIRARAVLLHDAEDMVHPDALTSIDRALDDADFVQIPVRPEMQDRSPWVGNHYADEFTDAHAREMVVRDKLGAGLPAAGVGCAFARGALEQVAEWRGNGRDGDPFDPDAMTEDYELGMLIGRKGSWPGGKGGRFLRIRVADGSLVATRAYFPASLDAAVRQKSRWVQGIAFDGWDQLGWSLRPVELWMRLRDRRGPLIAVVLAAAYLLVVLTGLLWLADAMGWYPAGKLPTLVYWVLIVTTLAFAWRAAIRFVLVGREYGWADGLAAVLRIPVANVIAIIATRRAVFLYAATLFGKPARWDKTEHDLHPADQHAAGRSGSLQPSSRRPA</sequence>
<protein>
    <submittedName>
        <fullName evidence="3">Glycosyl transferase family protein</fullName>
    </submittedName>
</protein>
<dbReference type="Gene3D" id="3.90.550.10">
    <property type="entry name" value="Spore Coat Polysaccharide Biosynthesis Protein SpsA, Chain A"/>
    <property type="match status" value="1"/>
</dbReference>
<reference evidence="3 4" key="1">
    <citation type="submission" date="2018-12" db="EMBL/GenBank/DDBJ databases">
        <title>Croceicoccus ponticola sp. nov., a lipolytic bacterium isolated from seawater.</title>
        <authorList>
            <person name="Yoon J.-H."/>
        </authorList>
    </citation>
    <scope>NUCLEOTIDE SEQUENCE [LARGE SCALE GENOMIC DNA]</scope>
    <source>
        <strain evidence="3 4">GM-16</strain>
    </source>
</reference>
<dbReference type="SUPFAM" id="SSF53448">
    <property type="entry name" value="Nucleotide-diphospho-sugar transferases"/>
    <property type="match status" value="1"/>
</dbReference>
<evidence type="ECO:0000256" key="1">
    <source>
        <dbReference type="SAM" id="MobiDB-lite"/>
    </source>
</evidence>
<evidence type="ECO:0000313" key="4">
    <source>
        <dbReference type="Proteomes" id="UP000283003"/>
    </source>
</evidence>